<evidence type="ECO:0000259" key="4">
    <source>
        <dbReference type="PROSITE" id="PS51729"/>
    </source>
</evidence>
<dbReference type="OrthoDB" id="74247at2759"/>
<evidence type="ECO:0000313" key="5">
    <source>
        <dbReference type="EMBL" id="CAD7077856.1"/>
    </source>
</evidence>
<dbReference type="EMBL" id="LR899009">
    <property type="protein sequence ID" value="CAD7077856.1"/>
    <property type="molecule type" value="Genomic_DNA"/>
</dbReference>
<dbReference type="InterPro" id="IPR031165">
    <property type="entry name" value="GNAT_YJDJ"/>
</dbReference>
<evidence type="ECO:0000256" key="1">
    <source>
        <dbReference type="ARBA" id="ARBA00006233"/>
    </source>
</evidence>
<proteinExistence type="inferred from homology"/>
<dbReference type="Proteomes" id="UP000594454">
    <property type="component" value="Chromosome 1"/>
</dbReference>
<dbReference type="PROSITE" id="PS51729">
    <property type="entry name" value="GNAT_YJDJ"/>
    <property type="match status" value="1"/>
</dbReference>
<gene>
    <name evidence="5" type="ORF">HERILL_LOCUS1163</name>
</gene>
<dbReference type="Gene3D" id="3.40.630.30">
    <property type="match status" value="1"/>
</dbReference>
<evidence type="ECO:0000313" key="6">
    <source>
        <dbReference type="Proteomes" id="UP000594454"/>
    </source>
</evidence>
<organism evidence="5 6">
    <name type="scientific">Hermetia illucens</name>
    <name type="common">Black soldier fly</name>
    <dbReference type="NCBI Taxonomy" id="343691"/>
    <lineage>
        <taxon>Eukaryota</taxon>
        <taxon>Metazoa</taxon>
        <taxon>Ecdysozoa</taxon>
        <taxon>Arthropoda</taxon>
        <taxon>Hexapoda</taxon>
        <taxon>Insecta</taxon>
        <taxon>Pterygota</taxon>
        <taxon>Neoptera</taxon>
        <taxon>Endopterygota</taxon>
        <taxon>Diptera</taxon>
        <taxon>Brachycera</taxon>
        <taxon>Stratiomyomorpha</taxon>
        <taxon>Stratiomyidae</taxon>
        <taxon>Hermetiinae</taxon>
        <taxon>Hermetia</taxon>
    </lineage>
</organism>
<dbReference type="PANTHER" id="PTHR31435:SF9">
    <property type="entry name" value="PROTEIN NATD1"/>
    <property type="match status" value="1"/>
</dbReference>
<dbReference type="InterPro" id="IPR016181">
    <property type="entry name" value="Acyl_CoA_acyltransferase"/>
</dbReference>
<dbReference type="InterPro" id="IPR045057">
    <property type="entry name" value="Gcn5-rel_NAT"/>
</dbReference>
<protein>
    <recommendedName>
        <fullName evidence="2">Protein NATD1</fullName>
    </recommendedName>
    <alternativeName>
        <fullName evidence="3">N-acetyltransferase domain-containing protein 1</fullName>
    </alternativeName>
</protein>
<dbReference type="AlphaFoldDB" id="A0A7R8YLS9"/>
<comment type="similarity">
    <text evidence="1">Belongs to the NATD1 family.</text>
</comment>
<dbReference type="PANTHER" id="PTHR31435">
    <property type="entry name" value="PROTEIN NATD1"/>
    <property type="match status" value="1"/>
</dbReference>
<name>A0A7R8YLS9_HERIL</name>
<keyword evidence="6" id="KW-1185">Reference proteome</keyword>
<evidence type="ECO:0000256" key="2">
    <source>
        <dbReference type="ARBA" id="ARBA00020243"/>
    </source>
</evidence>
<sequence length="155" mass="18108">MNQLNDNPNKWTLFCPRLFYAFRISFKRFRAYSFVMFAQSRALASRGNSIVGMLTRSQFATAPPKVNHHPKKELFFMDVDGDRAFLQYHKSNDVITLQETLVPEKLEGRGLGKMLAKEALDYVANNDLRMKIECTFIQHYLNNYAPQYKKFLAKL</sequence>
<reference evidence="5 6" key="1">
    <citation type="submission" date="2020-11" db="EMBL/GenBank/DDBJ databases">
        <authorList>
            <person name="Wallbank WR R."/>
            <person name="Pardo Diaz C."/>
            <person name="Kozak K."/>
            <person name="Martin S."/>
            <person name="Jiggins C."/>
            <person name="Moest M."/>
            <person name="Warren A I."/>
            <person name="Generalovic N T."/>
            <person name="Byers J.R.P. K."/>
            <person name="Montejo-Kovacevich G."/>
            <person name="Yen C E."/>
        </authorList>
    </citation>
    <scope>NUCLEOTIDE SEQUENCE [LARGE SCALE GENOMIC DNA]</scope>
</reference>
<feature type="domain" description="N-acetyltransferase" evidence="4">
    <location>
        <begin position="67"/>
        <end position="153"/>
    </location>
</feature>
<dbReference type="SUPFAM" id="SSF55729">
    <property type="entry name" value="Acyl-CoA N-acyltransferases (Nat)"/>
    <property type="match status" value="1"/>
</dbReference>
<evidence type="ECO:0000256" key="3">
    <source>
        <dbReference type="ARBA" id="ARBA00031876"/>
    </source>
</evidence>
<dbReference type="InParanoid" id="A0A7R8YLS9"/>
<dbReference type="Pfam" id="PF14542">
    <property type="entry name" value="Acetyltransf_CG"/>
    <property type="match status" value="1"/>
</dbReference>
<accession>A0A7R8YLS9</accession>